<comment type="subcellular location">
    <subcellularLocation>
        <location evidence="1">Cell membrane</location>
        <topology evidence="1">Multi-pass membrane protein</topology>
    </subcellularLocation>
</comment>
<organism evidence="8 9">
    <name type="scientific">Antrihabitans cavernicola</name>
    <dbReference type="NCBI Taxonomy" id="2495913"/>
    <lineage>
        <taxon>Bacteria</taxon>
        <taxon>Bacillati</taxon>
        <taxon>Actinomycetota</taxon>
        <taxon>Actinomycetes</taxon>
        <taxon>Mycobacteriales</taxon>
        <taxon>Nocardiaceae</taxon>
        <taxon>Antrihabitans</taxon>
    </lineage>
</organism>
<keyword evidence="5 6" id="KW-0472">Membrane</keyword>
<feature type="domain" description="DUF202" evidence="7">
    <location>
        <begin position="10"/>
        <end position="77"/>
    </location>
</feature>
<evidence type="ECO:0000256" key="1">
    <source>
        <dbReference type="ARBA" id="ARBA00004651"/>
    </source>
</evidence>
<dbReference type="Proteomes" id="UP000322244">
    <property type="component" value="Unassembled WGS sequence"/>
</dbReference>
<dbReference type="OrthoDB" id="582337at2"/>
<name>A0A5A7S9E8_9NOCA</name>
<dbReference type="EMBL" id="VLNY01000006">
    <property type="protein sequence ID" value="KAA0022104.1"/>
    <property type="molecule type" value="Genomic_DNA"/>
</dbReference>
<keyword evidence="3 6" id="KW-0812">Transmembrane</keyword>
<sequence>MSAANRPDERFTLANERTFLAWMRTALGLVAAGIAVIVLVPGFSTGWVRTLIGLVLVLLGSAAALLGIRRWRQVRRAIEEGAEMPSSVPLEIFAGTVAAVGIFAAGATVVSTLIH</sequence>
<dbReference type="RefSeq" id="WP_149430865.1">
    <property type="nucleotide sequence ID" value="NZ_VLNY01000006.1"/>
</dbReference>
<feature type="transmembrane region" description="Helical" evidence="6">
    <location>
        <begin position="88"/>
        <end position="114"/>
    </location>
</feature>
<accession>A0A5A7S9E8</accession>
<feature type="transmembrane region" description="Helical" evidence="6">
    <location>
        <begin position="21"/>
        <end position="40"/>
    </location>
</feature>
<proteinExistence type="predicted"/>
<dbReference type="Pfam" id="PF02656">
    <property type="entry name" value="DUF202"/>
    <property type="match status" value="1"/>
</dbReference>
<dbReference type="AlphaFoldDB" id="A0A5A7S9E8"/>
<dbReference type="GO" id="GO:0005886">
    <property type="term" value="C:plasma membrane"/>
    <property type="evidence" value="ECO:0007669"/>
    <property type="project" value="UniProtKB-SubCell"/>
</dbReference>
<dbReference type="PANTHER" id="PTHR34187:SF2">
    <property type="entry name" value="DUF202 DOMAIN-CONTAINING PROTEIN"/>
    <property type="match status" value="1"/>
</dbReference>
<evidence type="ECO:0000313" key="8">
    <source>
        <dbReference type="EMBL" id="KAA0022104.1"/>
    </source>
</evidence>
<evidence type="ECO:0000259" key="7">
    <source>
        <dbReference type="Pfam" id="PF02656"/>
    </source>
</evidence>
<evidence type="ECO:0000256" key="3">
    <source>
        <dbReference type="ARBA" id="ARBA00022692"/>
    </source>
</evidence>
<evidence type="ECO:0000256" key="2">
    <source>
        <dbReference type="ARBA" id="ARBA00022475"/>
    </source>
</evidence>
<comment type="caution">
    <text evidence="8">The sequence shown here is derived from an EMBL/GenBank/DDBJ whole genome shotgun (WGS) entry which is preliminary data.</text>
</comment>
<keyword evidence="4 6" id="KW-1133">Transmembrane helix</keyword>
<keyword evidence="2" id="KW-1003">Cell membrane</keyword>
<dbReference type="InterPro" id="IPR003807">
    <property type="entry name" value="DUF202"/>
</dbReference>
<keyword evidence="9" id="KW-1185">Reference proteome</keyword>
<protein>
    <submittedName>
        <fullName evidence="8">DUF202 domain-containing protein</fullName>
    </submittedName>
</protein>
<evidence type="ECO:0000313" key="9">
    <source>
        <dbReference type="Proteomes" id="UP000322244"/>
    </source>
</evidence>
<evidence type="ECO:0000256" key="5">
    <source>
        <dbReference type="ARBA" id="ARBA00023136"/>
    </source>
</evidence>
<evidence type="ECO:0000256" key="6">
    <source>
        <dbReference type="SAM" id="Phobius"/>
    </source>
</evidence>
<dbReference type="InterPro" id="IPR052053">
    <property type="entry name" value="IM_YidH-like"/>
</dbReference>
<dbReference type="PANTHER" id="PTHR34187">
    <property type="entry name" value="FGR18P"/>
    <property type="match status" value="1"/>
</dbReference>
<evidence type="ECO:0000256" key="4">
    <source>
        <dbReference type="ARBA" id="ARBA00022989"/>
    </source>
</evidence>
<gene>
    <name evidence="8" type="ORF">FOY51_13925</name>
</gene>
<reference evidence="8 9" key="1">
    <citation type="submission" date="2019-07" db="EMBL/GenBank/DDBJ databases">
        <title>Rhodococcus cavernicolus sp. nov., isolated from a cave.</title>
        <authorList>
            <person name="Lee S.D."/>
        </authorList>
    </citation>
    <scope>NUCLEOTIDE SEQUENCE [LARGE SCALE GENOMIC DNA]</scope>
    <source>
        <strain evidence="8 9">C1-24</strain>
    </source>
</reference>
<feature type="transmembrane region" description="Helical" evidence="6">
    <location>
        <begin position="46"/>
        <end position="68"/>
    </location>
</feature>